<evidence type="ECO:0000313" key="3">
    <source>
        <dbReference type="EMBL" id="WGW11503.1"/>
    </source>
</evidence>
<feature type="transmembrane region" description="Helical" evidence="1">
    <location>
        <begin position="61"/>
        <end position="79"/>
    </location>
</feature>
<accession>A0ABY8QR94</accession>
<evidence type="ECO:0000313" key="4">
    <source>
        <dbReference type="Proteomes" id="UP001209083"/>
    </source>
</evidence>
<sequence>MDISMLLSGFGWLGALCTVSGYALLSNGRIGPNSPLFQGLNIGGSILLCCSAAISQAWPSAAVNGLWILIGVQAWLMLVRRAKKAAADKSSAGTADIAPTLVLPIIPEPVAPGPTASSAAGAWFAADPEPQESLAA</sequence>
<dbReference type="EMBL" id="CP090958">
    <property type="protein sequence ID" value="WGW11503.1"/>
    <property type="molecule type" value="Genomic_DNA"/>
</dbReference>
<evidence type="ECO:0000259" key="2">
    <source>
        <dbReference type="Pfam" id="PF26604"/>
    </source>
</evidence>
<organism evidence="3 4">
    <name type="scientific">Saxibacter everestensis</name>
    <dbReference type="NCBI Taxonomy" id="2909229"/>
    <lineage>
        <taxon>Bacteria</taxon>
        <taxon>Bacillati</taxon>
        <taxon>Actinomycetota</taxon>
        <taxon>Actinomycetes</taxon>
        <taxon>Micrococcales</taxon>
        <taxon>Brevibacteriaceae</taxon>
        <taxon>Saxibacter</taxon>
    </lineage>
</organism>
<keyword evidence="1" id="KW-1133">Transmembrane helix</keyword>
<evidence type="ECO:0000256" key="1">
    <source>
        <dbReference type="SAM" id="Phobius"/>
    </source>
</evidence>
<dbReference type="InterPro" id="IPR058058">
    <property type="entry name" value="CBU_0592-like"/>
</dbReference>
<feature type="domain" description="CBU-0592-like" evidence="2">
    <location>
        <begin position="10"/>
        <end position="81"/>
    </location>
</feature>
<keyword evidence="1" id="KW-0812">Transmembrane</keyword>
<dbReference type="Proteomes" id="UP001209083">
    <property type="component" value="Chromosome"/>
</dbReference>
<dbReference type="NCBIfam" id="NF047864">
    <property type="entry name" value="CBU_0592_membra"/>
    <property type="match status" value="1"/>
</dbReference>
<name>A0ABY8QR94_9MICO</name>
<gene>
    <name evidence="3" type="ORF">LWF01_15620</name>
</gene>
<keyword evidence="1" id="KW-0472">Membrane</keyword>
<feature type="transmembrane region" description="Helical" evidence="1">
    <location>
        <begin position="6"/>
        <end position="25"/>
    </location>
</feature>
<protein>
    <recommendedName>
        <fullName evidence="2">CBU-0592-like domain-containing protein</fullName>
    </recommendedName>
</protein>
<reference evidence="3 4" key="1">
    <citation type="submission" date="2023-05" db="EMBL/GenBank/DDBJ databases">
        <title>Lithophilousrod everest ZFBP1038 complete genpme.</title>
        <authorList>
            <person name="Tian M."/>
        </authorList>
    </citation>
    <scope>NUCLEOTIDE SEQUENCE [LARGE SCALE GENOMIC DNA]</scope>
    <source>
        <strain evidence="3 4">ZFBP1038</strain>
    </source>
</reference>
<keyword evidence="4" id="KW-1185">Reference proteome</keyword>
<proteinExistence type="predicted"/>
<dbReference type="RefSeq" id="WP_349638293.1">
    <property type="nucleotide sequence ID" value="NZ_CP090958.1"/>
</dbReference>
<dbReference type="Pfam" id="PF26604">
    <property type="entry name" value="CBU_0592"/>
    <property type="match status" value="1"/>
</dbReference>